<comment type="similarity">
    <text evidence="2">Belongs to the SLT11 family.</text>
</comment>
<evidence type="ECO:0000256" key="1">
    <source>
        <dbReference type="ARBA" id="ARBA00004123"/>
    </source>
</evidence>
<dbReference type="Proteomes" id="UP000006968">
    <property type="component" value="Chromosome II"/>
</dbReference>
<gene>
    <name evidence="12" type="ORF">SU7_0168</name>
</gene>
<dbReference type="PANTHER" id="PTHR14089">
    <property type="entry name" value="PRE-MRNA-SPLICING FACTOR RBM22"/>
    <property type="match status" value="1"/>
</dbReference>
<dbReference type="GO" id="GO:0017070">
    <property type="term" value="F:U6 snRNA binding"/>
    <property type="evidence" value="ECO:0007669"/>
    <property type="project" value="TreeGrafter"/>
</dbReference>
<dbReference type="GO" id="GO:0008380">
    <property type="term" value="P:RNA splicing"/>
    <property type="evidence" value="ECO:0007669"/>
    <property type="project" value="UniProtKB-KW"/>
</dbReference>
<keyword evidence="8" id="KW-0539">Nucleus</keyword>
<organism evidence="12 13">
    <name type="scientific">Saccharomyces arboricola (strain H-6 / AS 2.3317 / CBS 10644)</name>
    <name type="common">Yeast</name>
    <dbReference type="NCBI Taxonomy" id="1160507"/>
    <lineage>
        <taxon>Eukaryota</taxon>
        <taxon>Fungi</taxon>
        <taxon>Dikarya</taxon>
        <taxon>Ascomycota</taxon>
        <taxon>Saccharomycotina</taxon>
        <taxon>Saccharomycetes</taxon>
        <taxon>Saccharomycetales</taxon>
        <taxon>Saccharomycetaceae</taxon>
        <taxon>Saccharomyces</taxon>
    </lineage>
</organism>
<feature type="compositionally biased region" description="Basic residues" evidence="10">
    <location>
        <begin position="342"/>
        <end position="362"/>
    </location>
</feature>
<proteinExistence type="inferred from homology"/>
<feature type="region of interest" description="Disordered" evidence="10">
    <location>
        <begin position="332"/>
        <end position="369"/>
    </location>
</feature>
<dbReference type="GO" id="GO:0071006">
    <property type="term" value="C:U2-type catalytic step 1 spliceosome"/>
    <property type="evidence" value="ECO:0007669"/>
    <property type="project" value="TreeGrafter"/>
</dbReference>
<accession>J8LRL6</accession>
<dbReference type="GO" id="GO:0071007">
    <property type="term" value="C:U2-type catalytic step 2 spliceosome"/>
    <property type="evidence" value="ECO:0007669"/>
    <property type="project" value="TreeGrafter"/>
</dbReference>
<dbReference type="EMBL" id="ALIE01000007">
    <property type="protein sequence ID" value="EJS44797.1"/>
    <property type="molecule type" value="Genomic_DNA"/>
</dbReference>
<evidence type="ECO:0000256" key="8">
    <source>
        <dbReference type="ARBA" id="ARBA00023242"/>
    </source>
</evidence>
<keyword evidence="5" id="KW-0747">Spliceosome</keyword>
<dbReference type="HOGENOM" id="CLU_027112_1_1_1"/>
<dbReference type="InterPro" id="IPR048995">
    <property type="entry name" value="STL11/RBM22-like_N"/>
</dbReference>
<keyword evidence="6" id="KW-0694">RNA-binding</keyword>
<keyword evidence="4" id="KW-0507">mRNA processing</keyword>
<reference evidence="12 13" key="1">
    <citation type="journal article" date="2013" name="BMC Genomics">
        <title>High quality de novo sequencing and assembly of the Saccharomyces arboricolus genome.</title>
        <authorList>
            <person name="Liti G."/>
            <person name="Nguyen Ba A.N."/>
            <person name="Blythe M."/>
            <person name="Mueller C.A."/>
            <person name="Bergstroem A."/>
            <person name="Cubillos F.A."/>
            <person name="Dafhnis-Calas F."/>
            <person name="Khoshraftar S."/>
            <person name="Malla S."/>
            <person name="Mehta N."/>
            <person name="Siow C.C."/>
            <person name="Warringer J."/>
            <person name="Moses A.M."/>
            <person name="Louis E.J."/>
            <person name="Nieduszynski C.A."/>
        </authorList>
    </citation>
    <scope>NUCLEOTIDE SEQUENCE [LARGE SCALE GENOMIC DNA]</scope>
    <source>
        <strain evidence="13">H-6 / AS 2.3317 / CBS 10644</strain>
    </source>
</reference>
<evidence type="ECO:0000313" key="12">
    <source>
        <dbReference type="EMBL" id="EJS44797.1"/>
    </source>
</evidence>
<evidence type="ECO:0000256" key="6">
    <source>
        <dbReference type="ARBA" id="ARBA00022884"/>
    </source>
</evidence>
<evidence type="ECO:0000256" key="3">
    <source>
        <dbReference type="ARBA" id="ARBA00019060"/>
    </source>
</evidence>
<evidence type="ECO:0000256" key="9">
    <source>
        <dbReference type="ARBA" id="ARBA00025609"/>
    </source>
</evidence>
<protein>
    <recommendedName>
        <fullName evidence="3">Pre-mRNA-splicing factor SLT11</fullName>
    </recommendedName>
</protein>
<evidence type="ECO:0000259" key="11">
    <source>
        <dbReference type="Pfam" id="PF21369"/>
    </source>
</evidence>
<sequence>MNDEINELPPKICEQCLGDETNIKMTKIPQGSECKICTLPFTLYHFKTSKRSSFIIKTLICVRCATQRNICQCCMLDSRWHIPVQLRDHLISIVNEENFITEEAKNDMMKRFLSLKDVRLGGAQITSDPSEAENILNKLKSILQRTASDNENSPLQIQGTPALDKNKKYPNEVKNIEKYASVDISHILKKIPLNESFISGISTKSFFLYNIDASIPEWKISDTISQLLNIKKWSDGNSLSLIINHKANCGGIRFQSNEIGEQFASKVHQKITTSKGLSRGVLRIDRFRIFVIPWISGFSAASFGANTTENIKLSLSLNKLIQLEMGLDNKHFPAKNADNTQRNKKNTSKKVQKAKKIKKSKPRASNLEL</sequence>
<evidence type="ECO:0000313" key="13">
    <source>
        <dbReference type="Proteomes" id="UP000006968"/>
    </source>
</evidence>
<comment type="function">
    <text evidence="9">Involved in pre-mRNA splicing. Facilitates the cooperative formation of U2/U6 helix II in association with stem II in the spliceosome. Binds to RNA.</text>
</comment>
<keyword evidence="13" id="KW-1185">Reference proteome</keyword>
<dbReference type="GO" id="GO:0036002">
    <property type="term" value="F:pre-mRNA binding"/>
    <property type="evidence" value="ECO:0007669"/>
    <property type="project" value="TreeGrafter"/>
</dbReference>
<dbReference type="AlphaFoldDB" id="J8LRL6"/>
<dbReference type="InterPro" id="IPR039171">
    <property type="entry name" value="Cwc2/Slt11"/>
</dbReference>
<evidence type="ECO:0000256" key="7">
    <source>
        <dbReference type="ARBA" id="ARBA00023187"/>
    </source>
</evidence>
<dbReference type="PANTHER" id="PTHR14089:SF6">
    <property type="entry name" value="PRE-MRNA-SPLICING FACTOR RBM22"/>
    <property type="match status" value="1"/>
</dbReference>
<dbReference type="GO" id="GO:0000974">
    <property type="term" value="C:Prp19 complex"/>
    <property type="evidence" value="ECO:0007669"/>
    <property type="project" value="TreeGrafter"/>
</dbReference>
<dbReference type="OrthoDB" id="10259600at2759"/>
<feature type="domain" description="STL11/RBM22-like N-terminal" evidence="11">
    <location>
        <begin position="10"/>
        <end position="126"/>
    </location>
</feature>
<keyword evidence="7" id="KW-0508">mRNA splicing</keyword>
<name>J8LRL6_SACAR</name>
<comment type="subcellular location">
    <subcellularLocation>
        <location evidence="1">Nucleus</location>
    </subcellularLocation>
</comment>
<evidence type="ECO:0000256" key="2">
    <source>
        <dbReference type="ARBA" id="ARBA00007781"/>
    </source>
</evidence>
<dbReference type="InterPro" id="IPR034356">
    <property type="entry name" value="Slt11_RRM"/>
</dbReference>
<dbReference type="Pfam" id="PF21369">
    <property type="entry name" value="STL11_N"/>
    <property type="match status" value="1"/>
</dbReference>
<evidence type="ECO:0000256" key="5">
    <source>
        <dbReference type="ARBA" id="ARBA00022728"/>
    </source>
</evidence>
<dbReference type="CDD" id="cd12265">
    <property type="entry name" value="RRM_SLT11"/>
    <property type="match status" value="1"/>
</dbReference>
<evidence type="ECO:0000256" key="4">
    <source>
        <dbReference type="ARBA" id="ARBA00022664"/>
    </source>
</evidence>
<evidence type="ECO:0000256" key="10">
    <source>
        <dbReference type="SAM" id="MobiDB-lite"/>
    </source>
</evidence>
<dbReference type="GO" id="GO:0006397">
    <property type="term" value="P:mRNA processing"/>
    <property type="evidence" value="ECO:0007669"/>
    <property type="project" value="UniProtKB-KW"/>
</dbReference>
<comment type="caution">
    <text evidence="12">The sequence shown here is derived from an EMBL/GenBank/DDBJ whole genome shotgun (WGS) entry which is preliminary data.</text>
</comment>